<evidence type="ECO:0000313" key="4">
    <source>
        <dbReference type="Proteomes" id="UP000779809"/>
    </source>
</evidence>
<sequence>MRVLTVINSLVLAGAERLVFDLVPRLEERGVEITLAILQAVDSPLERELRAHGVRFLPVAGGGVYSPRQIVHLARNAVGHHLVHAHLFPAQFWTALAALRWSPPLPLVITEHGTTNLRRRWWFRPVERWMYSRYDRIFCNSDATARSLIAWVPGVTARTTVVPNGIDLARFTRSPRSHESRERYVLTFIARLDSLKDHDTLFRAMTYVPNADLQLVGVGPREPTLRRLAAELRVSDRVQFLGHRTDVPELLQATDIYVHCSHSDGFGIAVAEAMAAGCAVVSTRNEGLEDVVGDAGFLVPPGDFHSLAGALRRLLASSEERQRLGALAQRQVQQFSIEATADEYVRQYREVLAAAT</sequence>
<evidence type="ECO:0000259" key="1">
    <source>
        <dbReference type="Pfam" id="PF00534"/>
    </source>
</evidence>
<feature type="domain" description="Glycosyltransferase subfamily 4-like N-terminal" evidence="2">
    <location>
        <begin position="14"/>
        <end position="170"/>
    </location>
</feature>
<name>A0A932A8L0_9BACT</name>
<dbReference type="Gene3D" id="3.40.50.2000">
    <property type="entry name" value="Glycogen Phosphorylase B"/>
    <property type="match status" value="2"/>
</dbReference>
<gene>
    <name evidence="3" type="ORF">HYX28_02040</name>
</gene>
<proteinExistence type="predicted"/>
<dbReference type="Pfam" id="PF13439">
    <property type="entry name" value="Glyco_transf_4"/>
    <property type="match status" value="1"/>
</dbReference>
<dbReference type="GO" id="GO:0016757">
    <property type="term" value="F:glycosyltransferase activity"/>
    <property type="evidence" value="ECO:0007669"/>
    <property type="project" value="InterPro"/>
</dbReference>
<feature type="domain" description="Glycosyl transferase family 1" evidence="1">
    <location>
        <begin position="178"/>
        <end position="329"/>
    </location>
</feature>
<dbReference type="Pfam" id="PF00534">
    <property type="entry name" value="Glycos_transf_1"/>
    <property type="match status" value="1"/>
</dbReference>
<dbReference type="EMBL" id="JACPNR010000004">
    <property type="protein sequence ID" value="MBI2677544.1"/>
    <property type="molecule type" value="Genomic_DNA"/>
</dbReference>
<reference evidence="3" key="1">
    <citation type="submission" date="2020-07" db="EMBL/GenBank/DDBJ databases">
        <title>Huge and variable diversity of episymbiotic CPR bacteria and DPANN archaea in groundwater ecosystems.</title>
        <authorList>
            <person name="He C.Y."/>
            <person name="Keren R."/>
            <person name="Whittaker M."/>
            <person name="Farag I.F."/>
            <person name="Doudna J."/>
            <person name="Cate J.H.D."/>
            <person name="Banfield J.F."/>
        </authorList>
    </citation>
    <scope>NUCLEOTIDE SEQUENCE</scope>
    <source>
        <strain evidence="3">NC_groundwater_580_Pr5_B-0.1um_64_19</strain>
    </source>
</reference>
<dbReference type="SUPFAM" id="SSF53756">
    <property type="entry name" value="UDP-Glycosyltransferase/glycogen phosphorylase"/>
    <property type="match status" value="1"/>
</dbReference>
<dbReference type="PANTHER" id="PTHR12526:SF630">
    <property type="entry name" value="GLYCOSYLTRANSFERASE"/>
    <property type="match status" value="1"/>
</dbReference>
<dbReference type="PANTHER" id="PTHR12526">
    <property type="entry name" value="GLYCOSYLTRANSFERASE"/>
    <property type="match status" value="1"/>
</dbReference>
<dbReference type="CDD" id="cd03801">
    <property type="entry name" value="GT4_PimA-like"/>
    <property type="match status" value="1"/>
</dbReference>
<dbReference type="AlphaFoldDB" id="A0A932A8L0"/>
<dbReference type="InterPro" id="IPR028098">
    <property type="entry name" value="Glyco_trans_4-like_N"/>
</dbReference>
<dbReference type="Proteomes" id="UP000779809">
    <property type="component" value="Unassembled WGS sequence"/>
</dbReference>
<evidence type="ECO:0000313" key="3">
    <source>
        <dbReference type="EMBL" id="MBI2677544.1"/>
    </source>
</evidence>
<accession>A0A932A8L0</accession>
<dbReference type="InterPro" id="IPR001296">
    <property type="entry name" value="Glyco_trans_1"/>
</dbReference>
<organism evidence="3 4">
    <name type="scientific">Candidatus Korobacter versatilis</name>
    <dbReference type="NCBI Taxonomy" id="658062"/>
    <lineage>
        <taxon>Bacteria</taxon>
        <taxon>Pseudomonadati</taxon>
        <taxon>Acidobacteriota</taxon>
        <taxon>Terriglobia</taxon>
        <taxon>Terriglobales</taxon>
        <taxon>Candidatus Korobacteraceae</taxon>
        <taxon>Candidatus Korobacter</taxon>
    </lineage>
</organism>
<evidence type="ECO:0000259" key="2">
    <source>
        <dbReference type="Pfam" id="PF13439"/>
    </source>
</evidence>
<comment type="caution">
    <text evidence="3">The sequence shown here is derived from an EMBL/GenBank/DDBJ whole genome shotgun (WGS) entry which is preliminary data.</text>
</comment>
<protein>
    <submittedName>
        <fullName evidence="3">Glycosyltransferase family 4 protein</fullName>
    </submittedName>
</protein>